<name>A0A075QZ25_BRELA</name>
<dbReference type="Proteomes" id="UP000005850">
    <property type="component" value="Chromosome"/>
</dbReference>
<dbReference type="STRING" id="1042163.BRLA_c004430"/>
<comment type="subcellular location">
    <subcellularLocation>
        <location evidence="5">Cell membrane</location>
        <topology evidence="5">Multi-pass membrane protein</topology>
    </subcellularLocation>
    <subcellularLocation>
        <location evidence="1">Membrane</location>
        <topology evidence="1">Multi-pass membrane protein</topology>
    </subcellularLocation>
</comment>
<dbReference type="PANTHER" id="PTHR30371">
    <property type="entry name" value="SEC-INDEPENDENT PROTEIN TRANSLOCASE PROTEIN TATC"/>
    <property type="match status" value="1"/>
</dbReference>
<dbReference type="NCBIfam" id="TIGR00945">
    <property type="entry name" value="tatC"/>
    <property type="match status" value="1"/>
</dbReference>
<evidence type="ECO:0000256" key="1">
    <source>
        <dbReference type="ARBA" id="ARBA00004141"/>
    </source>
</evidence>
<dbReference type="PRINTS" id="PR01840">
    <property type="entry name" value="TATCFAMILY"/>
</dbReference>
<comment type="function">
    <text evidence="5">Part of the twin-arginine translocation (Tat) system that transports large folded proteins containing a characteristic twin-arginine motif in their signal peptide across membranes.</text>
</comment>
<evidence type="ECO:0000256" key="2">
    <source>
        <dbReference type="ARBA" id="ARBA00022692"/>
    </source>
</evidence>
<dbReference type="eggNOG" id="COG0805">
    <property type="taxonomic scope" value="Bacteria"/>
</dbReference>
<evidence type="ECO:0000313" key="7">
    <source>
        <dbReference type="Proteomes" id="UP000005850"/>
    </source>
</evidence>
<keyword evidence="2 5" id="KW-0812">Transmembrane</keyword>
<dbReference type="HOGENOM" id="CLU_031942_3_1_9"/>
<sequence length="263" mass="30306">MGKQRDMTIWEHIGELRNRLLIVLLVFVIGLAVGLYYAGPVVMYLQQTPMANLSMNTLVSLKPSDALQVYMQFAFLVSMIMTTPVFLLQLWAFVKPGLKPHETKLTLSFIPVICLLFLVGLAFGYYVVFPLVVLFMTNINVQLGTPVMWGLGEYFSFMFNMIVPFGFLFELPILVILLTRLRIINPVRLSKIRRYAYFILAFIAIVITPPDFMSDFIVMIPLFVLYEISVFLSKVIYRRQLKEDEAWEREYGGVEVQADSEIK</sequence>
<keyword evidence="5" id="KW-0813">Transport</keyword>
<keyword evidence="5" id="KW-0653">Protein transport</keyword>
<dbReference type="KEGG" id="blr:BRLA_c004430"/>
<dbReference type="GO" id="GO:0043953">
    <property type="term" value="P:protein transport by the Tat complex"/>
    <property type="evidence" value="ECO:0007669"/>
    <property type="project" value="UniProtKB-UniRule"/>
</dbReference>
<dbReference type="AlphaFoldDB" id="A0A075QZ25"/>
<feature type="transmembrane region" description="Helical" evidence="5">
    <location>
        <begin position="69"/>
        <end position="94"/>
    </location>
</feature>
<keyword evidence="3 5" id="KW-1133">Transmembrane helix</keyword>
<comment type="subunit">
    <text evidence="5">Forms a complex with TatA.</text>
</comment>
<feature type="transmembrane region" description="Helical" evidence="5">
    <location>
        <begin position="106"/>
        <end position="137"/>
    </location>
</feature>
<protein>
    <recommendedName>
        <fullName evidence="5">Sec-independent protein translocase protein TatC</fullName>
    </recommendedName>
</protein>
<dbReference type="Pfam" id="PF00902">
    <property type="entry name" value="TatC"/>
    <property type="match status" value="1"/>
</dbReference>
<feature type="transmembrane region" description="Helical" evidence="5">
    <location>
        <begin position="192"/>
        <end position="210"/>
    </location>
</feature>
<dbReference type="GO" id="GO:0009977">
    <property type="term" value="F:proton motive force dependent protein transmembrane transporter activity"/>
    <property type="evidence" value="ECO:0007669"/>
    <property type="project" value="TreeGrafter"/>
</dbReference>
<keyword evidence="5" id="KW-1003">Cell membrane</keyword>
<reference evidence="6 7" key="1">
    <citation type="journal article" date="2011" name="J. Bacteriol.">
        <title>Genome sequence of Brevibacillus laterosporus LMG 15441, a pathogen of invertebrates.</title>
        <authorList>
            <person name="Djukic M."/>
            <person name="Poehlein A."/>
            <person name="Thurmer A."/>
            <person name="Daniel R."/>
        </authorList>
    </citation>
    <scope>NUCLEOTIDE SEQUENCE [LARGE SCALE GENOMIC DNA]</scope>
    <source>
        <strain evidence="6 7">LMG 15441</strain>
    </source>
</reference>
<gene>
    <name evidence="6" type="primary">tatC2</name>
    <name evidence="5" type="synonym">tatC</name>
    <name evidence="6" type="ORF">BRLA_c004430</name>
</gene>
<dbReference type="RefSeq" id="WP_022586379.1">
    <property type="nucleotide sequence ID" value="NZ_CP007806.1"/>
</dbReference>
<evidence type="ECO:0000256" key="4">
    <source>
        <dbReference type="ARBA" id="ARBA00023136"/>
    </source>
</evidence>
<proteinExistence type="inferred from homology"/>
<feature type="transmembrane region" description="Helical" evidence="5">
    <location>
        <begin position="20"/>
        <end position="39"/>
    </location>
</feature>
<evidence type="ECO:0000256" key="3">
    <source>
        <dbReference type="ARBA" id="ARBA00022989"/>
    </source>
</evidence>
<keyword evidence="5" id="KW-0811">Translocation</keyword>
<dbReference type="GO" id="GO:0065002">
    <property type="term" value="P:intracellular protein transmembrane transport"/>
    <property type="evidence" value="ECO:0007669"/>
    <property type="project" value="TreeGrafter"/>
</dbReference>
<dbReference type="EMBL" id="CP007806">
    <property type="protein sequence ID" value="AIG24824.1"/>
    <property type="molecule type" value="Genomic_DNA"/>
</dbReference>
<feature type="transmembrane region" description="Helical" evidence="5">
    <location>
        <begin position="157"/>
        <end position="180"/>
    </location>
</feature>
<dbReference type="GO" id="GO:0033281">
    <property type="term" value="C:TAT protein transport complex"/>
    <property type="evidence" value="ECO:0007669"/>
    <property type="project" value="UniProtKB-UniRule"/>
</dbReference>
<evidence type="ECO:0000256" key="5">
    <source>
        <dbReference type="HAMAP-Rule" id="MF_00902"/>
    </source>
</evidence>
<dbReference type="HAMAP" id="MF_00902">
    <property type="entry name" value="TatC"/>
    <property type="match status" value="1"/>
</dbReference>
<comment type="similarity">
    <text evidence="5">Belongs to the TatC family.</text>
</comment>
<keyword evidence="7" id="KW-1185">Reference proteome</keyword>
<organism evidence="6 7">
    <name type="scientific">Brevibacillus laterosporus LMG 15441</name>
    <dbReference type="NCBI Taxonomy" id="1042163"/>
    <lineage>
        <taxon>Bacteria</taxon>
        <taxon>Bacillati</taxon>
        <taxon>Bacillota</taxon>
        <taxon>Bacilli</taxon>
        <taxon>Bacillales</taxon>
        <taxon>Paenibacillaceae</taxon>
        <taxon>Brevibacillus</taxon>
    </lineage>
</organism>
<keyword evidence="4 5" id="KW-0472">Membrane</keyword>
<dbReference type="InterPro" id="IPR002033">
    <property type="entry name" value="TatC"/>
</dbReference>
<dbReference type="PANTHER" id="PTHR30371:SF4">
    <property type="entry name" value="SEC-INDEPENDENT PROTEIN TRANSLOCASE PROTEIN TATCD"/>
    <property type="match status" value="1"/>
</dbReference>
<feature type="transmembrane region" description="Helical" evidence="5">
    <location>
        <begin position="216"/>
        <end position="237"/>
    </location>
</feature>
<evidence type="ECO:0000313" key="6">
    <source>
        <dbReference type="EMBL" id="AIG24824.1"/>
    </source>
</evidence>
<accession>A0A075QZ25</accession>